<dbReference type="InterPro" id="IPR050282">
    <property type="entry name" value="Cycloisomerase_2"/>
</dbReference>
<evidence type="ECO:0000313" key="5">
    <source>
        <dbReference type="Proteomes" id="UP000249873"/>
    </source>
</evidence>
<evidence type="ECO:0000256" key="1">
    <source>
        <dbReference type="ARBA" id="ARBA00005564"/>
    </source>
</evidence>
<comment type="similarity">
    <text evidence="1">Belongs to the cycloisomerase 2 family.</text>
</comment>
<dbReference type="Gene3D" id="2.130.10.10">
    <property type="entry name" value="YVTN repeat-like/Quinoprotein amine dehydrogenase"/>
    <property type="match status" value="1"/>
</dbReference>
<keyword evidence="2" id="KW-0313">Glucose metabolism</keyword>
<dbReference type="GO" id="GO:0017057">
    <property type="term" value="F:6-phosphogluconolactonase activity"/>
    <property type="evidence" value="ECO:0007669"/>
    <property type="project" value="TreeGrafter"/>
</dbReference>
<dbReference type="GO" id="GO:0005829">
    <property type="term" value="C:cytosol"/>
    <property type="evidence" value="ECO:0007669"/>
    <property type="project" value="TreeGrafter"/>
</dbReference>
<feature type="region of interest" description="Disordered" evidence="3">
    <location>
        <begin position="143"/>
        <end position="166"/>
    </location>
</feature>
<accession>A0A2Z4GIR9</accession>
<keyword evidence="5" id="KW-1185">Reference proteome</keyword>
<organism evidence="4 5">
    <name type="scientific">Arcticibacterium luteifluviistationis</name>
    <dbReference type="NCBI Taxonomy" id="1784714"/>
    <lineage>
        <taxon>Bacteria</taxon>
        <taxon>Pseudomonadati</taxon>
        <taxon>Bacteroidota</taxon>
        <taxon>Cytophagia</taxon>
        <taxon>Cytophagales</taxon>
        <taxon>Leadbetterellaceae</taxon>
        <taxon>Arcticibacterium</taxon>
    </lineage>
</organism>
<dbReference type="InterPro" id="IPR011048">
    <property type="entry name" value="Haem_d1_sf"/>
</dbReference>
<dbReference type="Pfam" id="PF10282">
    <property type="entry name" value="Lactonase"/>
    <property type="match status" value="1"/>
</dbReference>
<dbReference type="PANTHER" id="PTHR30344:SF1">
    <property type="entry name" value="6-PHOSPHOGLUCONOLACTONASE"/>
    <property type="match status" value="1"/>
</dbReference>
<protein>
    <submittedName>
        <fullName evidence="4">3-carboxymuconate cyclase</fullName>
    </submittedName>
</protein>
<dbReference type="GO" id="GO:0006006">
    <property type="term" value="P:glucose metabolic process"/>
    <property type="evidence" value="ECO:0007669"/>
    <property type="project" value="UniProtKB-KW"/>
</dbReference>
<dbReference type="KEGG" id="als:DJ013_06365"/>
<dbReference type="EMBL" id="CP029480">
    <property type="protein sequence ID" value="AWW00824.1"/>
    <property type="molecule type" value="Genomic_DNA"/>
</dbReference>
<feature type="compositionally biased region" description="Basic and acidic residues" evidence="3">
    <location>
        <begin position="143"/>
        <end position="158"/>
    </location>
</feature>
<proteinExistence type="inferred from homology"/>
<dbReference type="InterPro" id="IPR019405">
    <property type="entry name" value="Lactonase_7-beta_prop"/>
</dbReference>
<evidence type="ECO:0000313" key="4">
    <source>
        <dbReference type="EMBL" id="AWW00824.1"/>
    </source>
</evidence>
<dbReference type="InterPro" id="IPR015943">
    <property type="entry name" value="WD40/YVTN_repeat-like_dom_sf"/>
</dbReference>
<dbReference type="Proteomes" id="UP000249873">
    <property type="component" value="Chromosome"/>
</dbReference>
<dbReference type="FunFam" id="2.130.10.10:FF:000306">
    <property type="entry name" value="3-carboxymuconate cyclase"/>
    <property type="match status" value="1"/>
</dbReference>
<gene>
    <name evidence="4" type="ORF">DJ013_06365</name>
</gene>
<dbReference type="PANTHER" id="PTHR30344">
    <property type="entry name" value="6-PHOSPHOGLUCONOLACTONASE-RELATED"/>
    <property type="match status" value="1"/>
</dbReference>
<sequence>MIVSCQTETKEKVVESPEELTLLVGTYTARESEGIYMYKFNPETGDSKLVSVTKGLNNPSFLALSPNKKNVYAVSEIEGGSVISLALGDTTLTELNLASSGGVHPCHITVDKSGKWALVGNYSSGSLAVLPILADGSVGEPVQEIKHKGKGPDKDRQKGPHVHSVNVSPDNLNVFVPDLGIDKVMAYKLDQETGVLTEGKSMSVSAGSGPRHLTFHPNGKYAYVIQEMTGAVTAFNYTEEGLETIEEVSTLPEDFDGKNSSADIHISPDGKFLYASNRFVDTIAIFSIDQQTGKLTEVSHHSALGQMPRNFAISPSGKFILVANQETDNIVIFDRDEVTGKISPTGKEIKVSMPVCLLFVD</sequence>
<reference evidence="4 5" key="1">
    <citation type="submission" date="2018-05" db="EMBL/GenBank/DDBJ databases">
        <title>Complete genome sequence of Arcticibacterium luteifluviistationis SM1504T, a cytophagaceae bacterium isolated from Arctic surface seawater.</title>
        <authorList>
            <person name="Li Y."/>
            <person name="Qin Q.-L."/>
        </authorList>
    </citation>
    <scope>NUCLEOTIDE SEQUENCE [LARGE SCALE GENOMIC DNA]</scope>
    <source>
        <strain evidence="4 5">SM1504</strain>
    </source>
</reference>
<dbReference type="OrthoDB" id="9790815at2"/>
<dbReference type="SUPFAM" id="SSF51004">
    <property type="entry name" value="C-terminal (heme d1) domain of cytochrome cd1-nitrite reductase"/>
    <property type="match status" value="1"/>
</dbReference>
<evidence type="ECO:0000256" key="2">
    <source>
        <dbReference type="ARBA" id="ARBA00022526"/>
    </source>
</evidence>
<dbReference type="AlphaFoldDB" id="A0A2Z4GIR9"/>
<keyword evidence="2" id="KW-0119">Carbohydrate metabolism</keyword>
<name>A0A2Z4GIR9_9BACT</name>
<evidence type="ECO:0000256" key="3">
    <source>
        <dbReference type="SAM" id="MobiDB-lite"/>
    </source>
</evidence>